<evidence type="ECO:0000313" key="1">
    <source>
        <dbReference type="EMBL" id="GAA3909981.1"/>
    </source>
</evidence>
<comment type="caution">
    <text evidence="1">The sequence shown here is derived from an EMBL/GenBank/DDBJ whole genome shotgun (WGS) entry which is preliminary data.</text>
</comment>
<reference evidence="2" key="1">
    <citation type="journal article" date="2019" name="Int. J. Syst. Evol. Microbiol.">
        <title>The Global Catalogue of Microorganisms (GCM) 10K type strain sequencing project: providing services to taxonomists for standard genome sequencing and annotation.</title>
        <authorList>
            <consortium name="The Broad Institute Genomics Platform"/>
            <consortium name="The Broad Institute Genome Sequencing Center for Infectious Disease"/>
            <person name="Wu L."/>
            <person name="Ma J."/>
        </authorList>
    </citation>
    <scope>NUCLEOTIDE SEQUENCE [LARGE SCALE GENOMIC DNA]</scope>
    <source>
        <strain evidence="2">JCM 16578</strain>
    </source>
</reference>
<dbReference type="Proteomes" id="UP001501563">
    <property type="component" value="Unassembled WGS sequence"/>
</dbReference>
<keyword evidence="2" id="KW-1185">Reference proteome</keyword>
<sequence length="123" mass="13019">MALPDSRSPSGFPLGAIGEAATLDRLQQGGYTDITQQVRFKNSNGDVFIADFVARGVNGNWVAVESKVGGATVTDNQAVGYPELSRGGAVLDTSKLEQFGIKQGTTMSMPVEIDHWQCGVCNP</sequence>
<gene>
    <name evidence="1" type="ORF">GCM10022207_94230</name>
</gene>
<proteinExistence type="predicted"/>
<organism evidence="1 2">
    <name type="scientific">Streptomyces lannensis</name>
    <dbReference type="NCBI Taxonomy" id="766498"/>
    <lineage>
        <taxon>Bacteria</taxon>
        <taxon>Bacillati</taxon>
        <taxon>Actinomycetota</taxon>
        <taxon>Actinomycetes</taxon>
        <taxon>Kitasatosporales</taxon>
        <taxon>Streptomycetaceae</taxon>
        <taxon>Streptomyces</taxon>
    </lineage>
</organism>
<dbReference type="EMBL" id="BAAAZA010000091">
    <property type="protein sequence ID" value="GAA3909981.1"/>
    <property type="molecule type" value="Genomic_DNA"/>
</dbReference>
<name>A0ABP7LYJ6_9ACTN</name>
<evidence type="ECO:0000313" key="2">
    <source>
        <dbReference type="Proteomes" id="UP001501563"/>
    </source>
</evidence>
<protein>
    <submittedName>
        <fullName evidence="1">Uncharacterized protein</fullName>
    </submittedName>
</protein>
<accession>A0ABP7LYJ6</accession>